<feature type="repeat" description="WD" evidence="3">
    <location>
        <begin position="49"/>
        <end position="88"/>
    </location>
</feature>
<dbReference type="PRINTS" id="PR00320">
    <property type="entry name" value="GPROTEINBRPT"/>
</dbReference>
<dbReference type="PROSITE" id="PS00678">
    <property type="entry name" value="WD_REPEATS_1"/>
    <property type="match status" value="2"/>
</dbReference>
<dbReference type="InterPro" id="IPR019775">
    <property type="entry name" value="WD40_repeat_CS"/>
</dbReference>
<dbReference type="PANTHER" id="PTHR22847:SF637">
    <property type="entry name" value="WD REPEAT DOMAIN 5B"/>
    <property type="match status" value="1"/>
</dbReference>
<evidence type="ECO:0000256" key="2">
    <source>
        <dbReference type="ARBA" id="ARBA00022737"/>
    </source>
</evidence>
<evidence type="ECO:0000313" key="4">
    <source>
        <dbReference type="EMBL" id="NDV35006.1"/>
    </source>
</evidence>
<dbReference type="PROSITE" id="PS50294">
    <property type="entry name" value="WD_REPEATS_REGION"/>
    <property type="match status" value="1"/>
</dbReference>
<accession>A0A6B2LD95</accession>
<dbReference type="PANTHER" id="PTHR22847">
    <property type="entry name" value="WD40 REPEAT PROTEIN"/>
    <property type="match status" value="1"/>
</dbReference>
<organism evidence="4">
    <name type="scientific">Arcella intermedia</name>
    <dbReference type="NCBI Taxonomy" id="1963864"/>
    <lineage>
        <taxon>Eukaryota</taxon>
        <taxon>Amoebozoa</taxon>
        <taxon>Tubulinea</taxon>
        <taxon>Elardia</taxon>
        <taxon>Arcellinida</taxon>
        <taxon>Sphaerothecina</taxon>
        <taxon>Arcellidae</taxon>
        <taxon>Arcella</taxon>
    </lineage>
</organism>
<sequence>MEFPEVHTRPIADLDVDDSLKQPIIYTASLDGTIKIWDFKNPFARPAELLGHTDAVNCIKVRGNYVVSGSSDLTVRIWDKKKLACLSTITTHTSPVTGVKALEKVIFSFDRAGVVVVTKIKANEMKFKLDLGYPILNLRVQKKFLLVVGTKALETYTVKGKKIAAYEAHAGDITSADFYDQDYIFSTSVDRTTILWNVKRAQQMFSYRGHHSPVTGLAFYNQWVYTSAPDGTIRQWVNPVYDPQSDNNMEWIY</sequence>
<dbReference type="InterPro" id="IPR020472">
    <property type="entry name" value="WD40_PAC1"/>
</dbReference>
<feature type="repeat" description="WD" evidence="3">
    <location>
        <begin position="207"/>
        <end position="236"/>
    </location>
</feature>
<dbReference type="EMBL" id="GIBP01006037">
    <property type="protein sequence ID" value="NDV35006.1"/>
    <property type="molecule type" value="Transcribed_RNA"/>
</dbReference>
<dbReference type="PROSITE" id="PS50082">
    <property type="entry name" value="WD_REPEATS_2"/>
    <property type="match status" value="4"/>
</dbReference>
<feature type="repeat" description="WD" evidence="3">
    <location>
        <begin position="4"/>
        <end position="41"/>
    </location>
</feature>
<dbReference type="Gene3D" id="2.130.10.10">
    <property type="entry name" value="YVTN repeat-like/Quinoprotein amine dehydrogenase"/>
    <property type="match status" value="1"/>
</dbReference>
<reference evidence="4" key="1">
    <citation type="journal article" date="2020" name="J. Eukaryot. Microbiol.">
        <title>De novo Sequencing, Assembly and Annotation of the Transcriptome for the Free-Living Testate Amoeba Arcella intermedia.</title>
        <authorList>
            <person name="Ribeiro G.M."/>
            <person name="Porfirio-Sousa A.L."/>
            <person name="Maurer-Alcala X.X."/>
            <person name="Katz L.A."/>
            <person name="Lahr D.J.G."/>
        </authorList>
    </citation>
    <scope>NUCLEOTIDE SEQUENCE</scope>
</reference>
<dbReference type="SUPFAM" id="SSF50978">
    <property type="entry name" value="WD40 repeat-like"/>
    <property type="match status" value="1"/>
</dbReference>
<evidence type="ECO:0000256" key="1">
    <source>
        <dbReference type="ARBA" id="ARBA00022574"/>
    </source>
</evidence>
<dbReference type="AlphaFoldDB" id="A0A6B2LD95"/>
<dbReference type="InterPro" id="IPR001680">
    <property type="entry name" value="WD40_rpt"/>
</dbReference>
<proteinExistence type="predicted"/>
<dbReference type="GO" id="GO:1990234">
    <property type="term" value="C:transferase complex"/>
    <property type="evidence" value="ECO:0007669"/>
    <property type="project" value="UniProtKB-ARBA"/>
</dbReference>
<dbReference type="SMART" id="SM00320">
    <property type="entry name" value="WD40"/>
    <property type="match status" value="5"/>
</dbReference>
<dbReference type="Pfam" id="PF00400">
    <property type="entry name" value="WD40"/>
    <property type="match status" value="4"/>
</dbReference>
<feature type="repeat" description="WD" evidence="3">
    <location>
        <begin position="166"/>
        <end position="206"/>
    </location>
</feature>
<dbReference type="InterPro" id="IPR015943">
    <property type="entry name" value="WD40/YVTN_repeat-like_dom_sf"/>
</dbReference>
<protein>
    <submittedName>
        <fullName evidence="4">Uncharacterized protein</fullName>
    </submittedName>
</protein>
<name>A0A6B2LD95_9EUKA</name>
<evidence type="ECO:0000256" key="3">
    <source>
        <dbReference type="PROSITE-ProRule" id="PRU00221"/>
    </source>
</evidence>
<keyword evidence="1 3" id="KW-0853">WD repeat</keyword>
<keyword evidence="2" id="KW-0677">Repeat</keyword>
<dbReference type="InterPro" id="IPR036322">
    <property type="entry name" value="WD40_repeat_dom_sf"/>
</dbReference>